<dbReference type="RefSeq" id="WP_311596253.1">
    <property type="nucleotide sequence ID" value="NZ_JAVREM010000004.1"/>
</dbReference>
<keyword evidence="1" id="KW-0812">Transmembrane</keyword>
<reference evidence="3" key="1">
    <citation type="submission" date="2023-07" db="EMBL/GenBank/DDBJ databases">
        <title>30 novel species of actinomycetes from the DSMZ collection.</title>
        <authorList>
            <person name="Nouioui I."/>
        </authorList>
    </citation>
    <scope>NUCLEOTIDE SEQUENCE [LARGE SCALE GENOMIC DNA]</scope>
    <source>
        <strain evidence="3">DSM 44918</strain>
    </source>
</reference>
<evidence type="ECO:0000313" key="3">
    <source>
        <dbReference type="Proteomes" id="UP001183420"/>
    </source>
</evidence>
<feature type="transmembrane region" description="Helical" evidence="1">
    <location>
        <begin position="29"/>
        <end position="47"/>
    </location>
</feature>
<organism evidence="2 3">
    <name type="scientific">Streptomyces millisiae</name>
    <dbReference type="NCBI Taxonomy" id="3075542"/>
    <lineage>
        <taxon>Bacteria</taxon>
        <taxon>Bacillati</taxon>
        <taxon>Actinomycetota</taxon>
        <taxon>Actinomycetes</taxon>
        <taxon>Kitasatosporales</taxon>
        <taxon>Streptomycetaceae</taxon>
        <taxon>Streptomyces</taxon>
    </lineage>
</organism>
<name>A0ABU2LK24_9ACTN</name>
<accession>A0ABU2LK24</accession>
<dbReference type="EMBL" id="JAVREM010000004">
    <property type="protein sequence ID" value="MDT0317940.1"/>
    <property type="molecule type" value="Genomic_DNA"/>
</dbReference>
<comment type="caution">
    <text evidence="2">The sequence shown here is derived from an EMBL/GenBank/DDBJ whole genome shotgun (WGS) entry which is preliminary data.</text>
</comment>
<dbReference type="Proteomes" id="UP001183420">
    <property type="component" value="Unassembled WGS sequence"/>
</dbReference>
<dbReference type="Pfam" id="PF14029">
    <property type="entry name" value="DUF4244"/>
    <property type="match status" value="1"/>
</dbReference>
<evidence type="ECO:0000313" key="2">
    <source>
        <dbReference type="EMBL" id="MDT0317940.1"/>
    </source>
</evidence>
<proteinExistence type="predicted"/>
<keyword evidence="1" id="KW-1133">Transmembrane helix</keyword>
<sequence length="68" mass="7067">MRGTPEVARGWAWRRAAQRRDAGMSTAEYAIGTLAAVGLATILLEIVTGGGVRGALQELIEGALSAPM</sequence>
<keyword evidence="1" id="KW-0472">Membrane</keyword>
<dbReference type="InterPro" id="IPR025338">
    <property type="entry name" value="DUF4244"/>
</dbReference>
<protein>
    <submittedName>
        <fullName evidence="2">DUF4244 domain-containing protein</fullName>
    </submittedName>
</protein>
<gene>
    <name evidence="2" type="ORF">RNC47_06235</name>
</gene>
<keyword evidence="3" id="KW-1185">Reference proteome</keyword>
<evidence type="ECO:0000256" key="1">
    <source>
        <dbReference type="SAM" id="Phobius"/>
    </source>
</evidence>